<organism evidence="4 5">
    <name type="scientific">Arthrobacter crystallopoietes BAB-32</name>
    <dbReference type="NCBI Taxonomy" id="1246476"/>
    <lineage>
        <taxon>Bacteria</taxon>
        <taxon>Bacillati</taxon>
        <taxon>Actinomycetota</taxon>
        <taxon>Actinomycetes</taxon>
        <taxon>Micrococcales</taxon>
        <taxon>Micrococcaceae</taxon>
        <taxon>Crystallibacter</taxon>
    </lineage>
</organism>
<dbReference type="InterPro" id="IPR001608">
    <property type="entry name" value="Ala_racemase_N"/>
</dbReference>
<dbReference type="PANTHER" id="PTHR28004:SF8">
    <property type="entry name" value="D-SERINE DEAMINASE"/>
    <property type="match status" value="1"/>
</dbReference>
<sequence>MAAGSAREMREAMVLGRVIGGEDKGLPVEAAGLTVGEYLATKPELSEFWTPLLVLSEDALQNNVRYFADWVADRGLELMPHGKTTMAPQLWQQQLDAGATGITVANPSQLKVARAHGFETLMLANQLADQNALRWVAGELEHPECTIWSWVDSTAAVRLAEEALRGLKPSRPLSVLVELGSPGKRTGCRTVEEALAVAEAVAASPVLRLAGVAGYEGALGHDRNTPTVELIRGYVADLLELHGKLAHLYDGGDVLVTCGGSNYPEIVGDLFAEARQADSARYVLRSGAYITHDDGAYRALSPFDRQRVSGRARSLVPAAHGLSRVLSQPEPGLALLDGGRRDFPYDSGYPVPQAAVSAATGQVTALEGAVVDDMNDQHSFLRTAAGQEPAVGDLVVLGLSHPCTTFDKWRLIPTVKDLVPGKDAVIKRLVETYF</sequence>
<dbReference type="GO" id="GO:0016829">
    <property type="term" value="F:lyase activity"/>
    <property type="evidence" value="ECO:0007669"/>
    <property type="project" value="UniProtKB-KW"/>
</dbReference>
<dbReference type="Gene3D" id="2.40.37.20">
    <property type="entry name" value="D-serine dehydratase-like domain"/>
    <property type="match status" value="1"/>
</dbReference>
<dbReference type="PANTHER" id="PTHR28004">
    <property type="entry name" value="ZGC:162816-RELATED"/>
    <property type="match status" value="1"/>
</dbReference>
<evidence type="ECO:0000259" key="3">
    <source>
        <dbReference type="SMART" id="SM01119"/>
    </source>
</evidence>
<gene>
    <name evidence="4" type="ORF">D477_011321</name>
</gene>
<evidence type="ECO:0000256" key="2">
    <source>
        <dbReference type="ARBA" id="ARBA00023239"/>
    </source>
</evidence>
<dbReference type="Proteomes" id="UP000010729">
    <property type="component" value="Unassembled WGS sequence"/>
</dbReference>
<dbReference type="Pfam" id="PF14031">
    <property type="entry name" value="D-ser_dehydrat"/>
    <property type="match status" value="1"/>
</dbReference>
<reference evidence="4 5" key="1">
    <citation type="journal article" date="2013" name="Genome Announc.">
        <title>Draft Genome Sequence of Arthrobacter crystallopoietes Strain BAB-32, Revealing Genes for Bioremediation.</title>
        <authorList>
            <person name="Joshi M.N."/>
            <person name="Pandit A.S."/>
            <person name="Sharma A."/>
            <person name="Pandya R.V."/>
            <person name="Desai S.M."/>
            <person name="Saxena A.K."/>
            <person name="Bagatharia S.B."/>
        </authorList>
    </citation>
    <scope>NUCLEOTIDE SEQUENCE [LARGE SCALE GENOMIC DNA]</scope>
    <source>
        <strain evidence="4 5">BAB-32</strain>
    </source>
</reference>
<dbReference type="Gene3D" id="3.20.20.10">
    <property type="entry name" value="Alanine racemase"/>
    <property type="match status" value="1"/>
</dbReference>
<feature type="domain" description="D-serine dehydratase-like" evidence="3">
    <location>
        <begin position="318"/>
        <end position="416"/>
    </location>
</feature>
<dbReference type="EMBL" id="ANPE02000132">
    <property type="protein sequence ID" value="EMY34117.1"/>
    <property type="molecule type" value="Genomic_DNA"/>
</dbReference>
<dbReference type="AlphaFoldDB" id="N1V207"/>
<keyword evidence="5" id="KW-1185">Reference proteome</keyword>
<keyword evidence="2" id="KW-0456">Lyase</keyword>
<dbReference type="SUPFAM" id="SSF51419">
    <property type="entry name" value="PLP-binding barrel"/>
    <property type="match status" value="1"/>
</dbReference>
<evidence type="ECO:0000313" key="4">
    <source>
        <dbReference type="EMBL" id="EMY34117.1"/>
    </source>
</evidence>
<dbReference type="RefSeq" id="WP_005269097.1">
    <property type="nucleotide sequence ID" value="NZ_ANPE02000132.1"/>
</dbReference>
<evidence type="ECO:0000313" key="5">
    <source>
        <dbReference type="Proteomes" id="UP000010729"/>
    </source>
</evidence>
<dbReference type="InterPro" id="IPR042208">
    <property type="entry name" value="D-ser_dehydrat-like_sf"/>
</dbReference>
<dbReference type="InterPro" id="IPR051466">
    <property type="entry name" value="D-amino_acid_metab_enzyme"/>
</dbReference>
<dbReference type="SMART" id="SM01119">
    <property type="entry name" value="D-ser_dehydrat"/>
    <property type="match status" value="1"/>
</dbReference>
<dbReference type="InterPro" id="IPR029066">
    <property type="entry name" value="PLP-binding_barrel"/>
</dbReference>
<protein>
    <submittedName>
        <fullName evidence="4">Amino acid aldolase or racemase-like protein (D-serine dehydratase)</fullName>
    </submittedName>
</protein>
<dbReference type="InterPro" id="IPR026956">
    <property type="entry name" value="D-ser_dehydrat-like_dom"/>
</dbReference>
<dbReference type="Pfam" id="PF01168">
    <property type="entry name" value="Ala_racemase_N"/>
    <property type="match status" value="1"/>
</dbReference>
<comment type="caution">
    <text evidence="4">The sequence shown here is derived from an EMBL/GenBank/DDBJ whole genome shotgun (WGS) entry which is preliminary data.</text>
</comment>
<name>N1V207_9MICC</name>
<proteinExistence type="inferred from homology"/>
<evidence type="ECO:0000256" key="1">
    <source>
        <dbReference type="ARBA" id="ARBA00005323"/>
    </source>
</evidence>
<accession>N1V207</accession>
<comment type="similarity">
    <text evidence="1">Belongs to the DSD1 family.</text>
</comment>